<accession>A0A2N9IB03</accession>
<gene>
    <name evidence="1" type="ORF">FSB_LOCUS48923</name>
</gene>
<sequence length="93" mass="10633">MDFSESEMDVAEQLIQLSGDSEEGKADVADADVSSSSTNGEIFFSINNNNNSVEEDEFFWPRKRKFRSIYHLYRCTKPVTAVVNVKTRRKFTA</sequence>
<evidence type="ECO:0000313" key="1">
    <source>
        <dbReference type="EMBL" id="SPD21041.1"/>
    </source>
</evidence>
<proteinExistence type="predicted"/>
<protein>
    <submittedName>
        <fullName evidence="1">Uncharacterized protein</fullName>
    </submittedName>
</protein>
<organism evidence="1">
    <name type="scientific">Fagus sylvatica</name>
    <name type="common">Beechnut</name>
    <dbReference type="NCBI Taxonomy" id="28930"/>
    <lineage>
        <taxon>Eukaryota</taxon>
        <taxon>Viridiplantae</taxon>
        <taxon>Streptophyta</taxon>
        <taxon>Embryophyta</taxon>
        <taxon>Tracheophyta</taxon>
        <taxon>Spermatophyta</taxon>
        <taxon>Magnoliopsida</taxon>
        <taxon>eudicotyledons</taxon>
        <taxon>Gunneridae</taxon>
        <taxon>Pentapetalae</taxon>
        <taxon>rosids</taxon>
        <taxon>fabids</taxon>
        <taxon>Fagales</taxon>
        <taxon>Fagaceae</taxon>
        <taxon>Fagus</taxon>
    </lineage>
</organism>
<reference evidence="1" key="1">
    <citation type="submission" date="2018-02" db="EMBL/GenBank/DDBJ databases">
        <authorList>
            <person name="Cohen D.B."/>
            <person name="Kent A.D."/>
        </authorList>
    </citation>
    <scope>NUCLEOTIDE SEQUENCE</scope>
</reference>
<dbReference type="EMBL" id="OIVN01005130">
    <property type="protein sequence ID" value="SPD21041.1"/>
    <property type="molecule type" value="Genomic_DNA"/>
</dbReference>
<dbReference type="PANTHER" id="PTHR35167">
    <property type="entry name" value="OS05G0216466 PROTEIN"/>
    <property type="match status" value="1"/>
</dbReference>
<dbReference type="PANTHER" id="PTHR35167:SF3">
    <property type="entry name" value="OS05G0216466 PROTEIN"/>
    <property type="match status" value="1"/>
</dbReference>
<dbReference type="AlphaFoldDB" id="A0A2N9IB03"/>
<name>A0A2N9IB03_FAGSY</name>